<dbReference type="PANTHER" id="PTHR11986:SF79">
    <property type="entry name" value="ACETYLORNITHINE AMINOTRANSFERASE, MITOCHONDRIAL"/>
    <property type="match status" value="1"/>
</dbReference>
<protein>
    <recommendedName>
        <fullName evidence="5">Acetylornithine aminotransferase</fullName>
        <shortName evidence="5">ACOAT</shortName>
        <ecNumber evidence="5">2.6.1.11</ecNumber>
    </recommendedName>
</protein>
<dbReference type="NCBIfam" id="NF002874">
    <property type="entry name" value="PRK03244.1"/>
    <property type="match status" value="1"/>
</dbReference>
<keyword evidence="3 5" id="KW-0808">Transferase</keyword>
<dbReference type="UniPathway" id="UPA00068">
    <property type="reaction ID" value="UER00109"/>
</dbReference>
<comment type="catalytic activity">
    <reaction evidence="5">
        <text>N(2)-acetyl-L-ornithine + 2-oxoglutarate = N-acetyl-L-glutamate 5-semialdehyde + L-glutamate</text>
        <dbReference type="Rhea" id="RHEA:18049"/>
        <dbReference type="ChEBI" id="CHEBI:16810"/>
        <dbReference type="ChEBI" id="CHEBI:29123"/>
        <dbReference type="ChEBI" id="CHEBI:29985"/>
        <dbReference type="ChEBI" id="CHEBI:57805"/>
        <dbReference type="EC" id="2.6.1.11"/>
    </reaction>
</comment>
<dbReference type="EC" id="2.6.1.11" evidence="5"/>
<comment type="similarity">
    <text evidence="5">Belongs to the class-III pyridoxal-phosphate-dependent aminotransferase family. ArgD subfamily.</text>
</comment>
<dbReference type="GO" id="GO:0042802">
    <property type="term" value="F:identical protein binding"/>
    <property type="evidence" value="ECO:0007669"/>
    <property type="project" value="TreeGrafter"/>
</dbReference>
<dbReference type="GO" id="GO:0030170">
    <property type="term" value="F:pyridoxal phosphate binding"/>
    <property type="evidence" value="ECO:0007669"/>
    <property type="project" value="InterPro"/>
</dbReference>
<dbReference type="InterPro" id="IPR005814">
    <property type="entry name" value="Aminotrans_3"/>
</dbReference>
<dbReference type="HAMAP" id="MF_01107">
    <property type="entry name" value="ArgD_aminotrans_3"/>
    <property type="match status" value="1"/>
</dbReference>
<organism evidence="6 7">
    <name type="scientific">Candidatus Thiopontia autotrophica</name>
    <dbReference type="NCBI Taxonomy" id="2841688"/>
    <lineage>
        <taxon>Bacteria</taxon>
        <taxon>Pseudomonadati</taxon>
        <taxon>Pseudomonadota</taxon>
        <taxon>Gammaproteobacteria</taxon>
        <taxon>Candidatus Thiopontia</taxon>
    </lineage>
</organism>
<feature type="binding site" evidence="5">
    <location>
        <position position="128"/>
    </location>
    <ligand>
        <name>pyridoxal 5'-phosphate</name>
        <dbReference type="ChEBI" id="CHEBI:597326"/>
    </ligand>
</feature>
<evidence type="ECO:0000313" key="6">
    <source>
        <dbReference type="EMBL" id="MBC8519341.1"/>
    </source>
</evidence>
<keyword evidence="1 5" id="KW-0032">Aminotransferase</keyword>
<accession>A0A8J6NWE4</accession>
<dbReference type="InterPro" id="IPR004636">
    <property type="entry name" value="AcOrn/SuccOrn_fam"/>
</dbReference>
<dbReference type="PROSITE" id="PS00600">
    <property type="entry name" value="AA_TRANSFER_CLASS_3"/>
    <property type="match status" value="1"/>
</dbReference>
<dbReference type="Pfam" id="PF00202">
    <property type="entry name" value="Aminotran_3"/>
    <property type="match status" value="1"/>
</dbReference>
<evidence type="ECO:0000256" key="5">
    <source>
        <dbReference type="HAMAP-Rule" id="MF_01107"/>
    </source>
</evidence>
<comment type="pathway">
    <text evidence="5">Amino-acid biosynthesis; L-arginine biosynthesis; N(2)-acetyl-L-ornithine from L-glutamate: step 4/4.</text>
</comment>
<reference evidence="6 7" key="1">
    <citation type="submission" date="2020-08" db="EMBL/GenBank/DDBJ databases">
        <title>Bridging the membrane lipid divide: bacteria of the FCB group superphylum have the potential to synthesize archaeal ether lipids.</title>
        <authorList>
            <person name="Villanueva L."/>
            <person name="Von Meijenfeldt F.A.B."/>
            <person name="Westbye A.B."/>
            <person name="Yadav S."/>
            <person name="Hopmans E.C."/>
            <person name="Dutilh B.E."/>
            <person name="Sinninghe Damste J.S."/>
        </authorList>
    </citation>
    <scope>NUCLEOTIDE SEQUENCE [LARGE SCALE GENOMIC DNA]</scope>
    <source>
        <strain evidence="6">NIOZ-UU100</strain>
    </source>
</reference>
<keyword evidence="2 5" id="KW-0028">Amino-acid biosynthesis</keyword>
<proteinExistence type="inferred from homology"/>
<dbReference type="FunFam" id="3.40.640.10:FF:000004">
    <property type="entry name" value="Acetylornithine aminotransferase"/>
    <property type="match status" value="1"/>
</dbReference>
<comment type="cofactor">
    <cofactor evidence="5">
        <name>pyridoxal 5'-phosphate</name>
        <dbReference type="ChEBI" id="CHEBI:597326"/>
    </cofactor>
    <text evidence="5">Binds 1 pyridoxal phosphate per subunit.</text>
</comment>
<dbReference type="InterPro" id="IPR015422">
    <property type="entry name" value="PyrdxlP-dep_Trfase_small"/>
</dbReference>
<dbReference type="InterPro" id="IPR015421">
    <property type="entry name" value="PyrdxlP-dep_Trfase_major"/>
</dbReference>
<feature type="binding site" evidence="5">
    <location>
        <position position="131"/>
    </location>
    <ligand>
        <name>N(2)-acetyl-L-ornithine</name>
        <dbReference type="ChEBI" id="CHEBI:57805"/>
    </ligand>
</feature>
<dbReference type="Gene3D" id="3.40.640.10">
    <property type="entry name" value="Type I PLP-dependent aspartate aminotransferase-like (Major domain)"/>
    <property type="match status" value="1"/>
</dbReference>
<name>A0A8J6NWE4_9GAMM</name>
<evidence type="ECO:0000256" key="4">
    <source>
        <dbReference type="ARBA" id="ARBA00022898"/>
    </source>
</evidence>
<feature type="binding site" evidence="5">
    <location>
        <position position="272"/>
    </location>
    <ligand>
        <name>N(2)-acetyl-L-ornithine</name>
        <dbReference type="ChEBI" id="CHEBI:57805"/>
    </ligand>
</feature>
<dbReference type="AlphaFoldDB" id="A0A8J6NWE4"/>
<dbReference type="PIRSF" id="PIRSF000521">
    <property type="entry name" value="Transaminase_4ab_Lys_Orn"/>
    <property type="match status" value="1"/>
</dbReference>
<dbReference type="PANTHER" id="PTHR11986">
    <property type="entry name" value="AMINOTRANSFERASE CLASS III"/>
    <property type="match status" value="1"/>
</dbReference>
<dbReference type="Gene3D" id="3.90.1150.10">
    <property type="entry name" value="Aspartate Aminotransferase, domain 1"/>
    <property type="match status" value="1"/>
</dbReference>
<keyword evidence="4 5" id="KW-0663">Pyridoxal phosphate</keyword>
<feature type="modified residue" description="N6-(pyridoxal phosphate)lysine" evidence="5">
    <location>
        <position position="244"/>
    </location>
</feature>
<keyword evidence="5" id="KW-0055">Arginine biosynthesis</keyword>
<dbReference type="GO" id="GO:0005737">
    <property type="term" value="C:cytoplasm"/>
    <property type="evidence" value="ECO:0007669"/>
    <property type="project" value="UniProtKB-SubCell"/>
</dbReference>
<gene>
    <name evidence="5" type="primary">argD</name>
    <name evidence="6" type="ORF">H8D24_02905</name>
</gene>
<dbReference type="InterPro" id="IPR015424">
    <property type="entry name" value="PyrdxlP-dep_Trfase"/>
</dbReference>
<evidence type="ECO:0000256" key="1">
    <source>
        <dbReference type="ARBA" id="ARBA00022576"/>
    </source>
</evidence>
<comment type="subcellular location">
    <subcellularLocation>
        <location evidence="5">Cytoplasm</location>
    </subcellularLocation>
</comment>
<comment type="caution">
    <text evidence="6">The sequence shown here is derived from an EMBL/GenBank/DDBJ whole genome shotgun (WGS) entry which is preliminary data.</text>
</comment>
<evidence type="ECO:0000256" key="2">
    <source>
        <dbReference type="ARBA" id="ARBA00022605"/>
    </source>
</evidence>
<feature type="binding site" evidence="5">
    <location>
        <begin position="96"/>
        <end position="97"/>
    </location>
    <ligand>
        <name>pyridoxal 5'-phosphate</name>
        <dbReference type="ChEBI" id="CHEBI:597326"/>
    </ligand>
</feature>
<dbReference type="InterPro" id="IPR050103">
    <property type="entry name" value="Class-III_PLP-dep_AT"/>
</dbReference>
<comment type="subunit">
    <text evidence="5">Homodimer.</text>
</comment>
<dbReference type="NCBIfam" id="NF002325">
    <property type="entry name" value="PRK01278.1"/>
    <property type="match status" value="1"/>
</dbReference>
<dbReference type="InterPro" id="IPR049704">
    <property type="entry name" value="Aminotrans_3_PPA_site"/>
</dbReference>
<dbReference type="Proteomes" id="UP000654401">
    <property type="component" value="Unassembled WGS sequence"/>
</dbReference>
<evidence type="ECO:0000313" key="7">
    <source>
        <dbReference type="Proteomes" id="UP000654401"/>
    </source>
</evidence>
<dbReference type="NCBIfam" id="TIGR00707">
    <property type="entry name" value="argD"/>
    <property type="match status" value="1"/>
</dbReference>
<feature type="binding site" evidence="5">
    <location>
        <position position="273"/>
    </location>
    <ligand>
        <name>pyridoxal 5'-phosphate</name>
        <dbReference type="ChEBI" id="CHEBI:597326"/>
    </ligand>
</feature>
<dbReference type="CDD" id="cd00610">
    <property type="entry name" value="OAT_like"/>
    <property type="match status" value="1"/>
</dbReference>
<dbReference type="GO" id="GO:0003992">
    <property type="term" value="F:N2-acetyl-L-ornithine:2-oxoglutarate 5-aminotransferase activity"/>
    <property type="evidence" value="ECO:0007669"/>
    <property type="project" value="UniProtKB-UniRule"/>
</dbReference>
<feature type="binding site" evidence="5">
    <location>
        <begin position="215"/>
        <end position="218"/>
    </location>
    <ligand>
        <name>pyridoxal 5'-phosphate</name>
        <dbReference type="ChEBI" id="CHEBI:597326"/>
    </ligand>
</feature>
<keyword evidence="5" id="KW-0963">Cytoplasm</keyword>
<dbReference type="SUPFAM" id="SSF53383">
    <property type="entry name" value="PLP-dependent transferases"/>
    <property type="match status" value="1"/>
</dbReference>
<dbReference type="GO" id="GO:0006526">
    <property type="term" value="P:L-arginine biosynthetic process"/>
    <property type="evidence" value="ECO:0007669"/>
    <property type="project" value="UniProtKB-UniRule"/>
</dbReference>
<sequence length="398" mass="42468">MSNTIMPTYGRLPVSFVRGEGAWLWDQADKKYLDALSGIAVCGLGHSHPAVTEAICDQAATLLHTSNLYGIPNQQQLADKLCEISGMESVFFGNSGAEANEAAIKLARLHGHNKGIDSPSVIVAKGSFHGRTMATLTATGNRKVQAGFEPLVSGFIRAPYNNLDALQEIATNSRGISAILLEPVQGEGGIRIPDSEYLAGVRALCDKNGWLMMLDEVQTGMGRTGKWFGFQHSSIMPDVVTLAKGLGNGLPIGACLTHGNATQLFKPGMHGSTFGGNPLVTRGAMAVISTMEQEQLLERATSLGERITQGLRTKLKENSSVTDIRNLGLMIGIELNQPCAPIVGNALEHGLLLNVTADSVVRLLPPLILSNDEADQIAEQVALLINQFTTTNKEESKS</sequence>
<evidence type="ECO:0000256" key="3">
    <source>
        <dbReference type="ARBA" id="ARBA00022679"/>
    </source>
</evidence>
<comment type="miscellaneous">
    <text evidence="5">May also have succinyldiaminopimelate aminotransferase activity, thus carrying out the corresponding step in lysine biosynthesis.</text>
</comment>
<dbReference type="EMBL" id="JACNFK010000022">
    <property type="protein sequence ID" value="MBC8519341.1"/>
    <property type="molecule type" value="Genomic_DNA"/>
</dbReference>